<evidence type="ECO:0000256" key="6">
    <source>
        <dbReference type="ARBA" id="ARBA00023136"/>
    </source>
</evidence>
<feature type="transmembrane region" description="Helical" evidence="7">
    <location>
        <begin position="281"/>
        <end position="299"/>
    </location>
</feature>
<evidence type="ECO:0000256" key="1">
    <source>
        <dbReference type="ARBA" id="ARBA00004651"/>
    </source>
</evidence>
<keyword evidence="4 7" id="KW-0812">Transmembrane</keyword>
<dbReference type="PANTHER" id="PTHR23513">
    <property type="entry name" value="INTEGRAL MEMBRANE EFFLUX PROTEIN-RELATED"/>
    <property type="match status" value="1"/>
</dbReference>
<feature type="transmembrane region" description="Helical" evidence="7">
    <location>
        <begin position="223"/>
        <end position="243"/>
    </location>
</feature>
<dbReference type="EMBL" id="SODF01000001">
    <property type="protein sequence ID" value="TDW24286.1"/>
    <property type="molecule type" value="Genomic_DNA"/>
</dbReference>
<evidence type="ECO:0000256" key="3">
    <source>
        <dbReference type="ARBA" id="ARBA00022475"/>
    </source>
</evidence>
<organism evidence="8 9">
    <name type="scientific">Kribbella kalugense</name>
    <dbReference type="NCBI Taxonomy" id="2512221"/>
    <lineage>
        <taxon>Bacteria</taxon>
        <taxon>Bacillati</taxon>
        <taxon>Actinomycetota</taxon>
        <taxon>Actinomycetes</taxon>
        <taxon>Propionibacteriales</taxon>
        <taxon>Kribbellaceae</taxon>
        <taxon>Kribbella</taxon>
    </lineage>
</organism>
<dbReference type="Pfam" id="PF05977">
    <property type="entry name" value="MFS_3"/>
    <property type="match status" value="1"/>
</dbReference>
<dbReference type="AlphaFoldDB" id="A0A4R8A250"/>
<keyword evidence="2" id="KW-0813">Transport</keyword>
<proteinExistence type="predicted"/>
<dbReference type="GO" id="GO:0005886">
    <property type="term" value="C:plasma membrane"/>
    <property type="evidence" value="ECO:0007669"/>
    <property type="project" value="UniProtKB-SubCell"/>
</dbReference>
<comment type="subcellular location">
    <subcellularLocation>
        <location evidence="1">Cell membrane</location>
        <topology evidence="1">Multi-pass membrane protein</topology>
    </subcellularLocation>
</comment>
<dbReference type="InterPro" id="IPR010290">
    <property type="entry name" value="TM_effector"/>
</dbReference>
<feature type="transmembrane region" description="Helical" evidence="7">
    <location>
        <begin position="171"/>
        <end position="189"/>
    </location>
</feature>
<keyword evidence="5 7" id="KW-1133">Transmembrane helix</keyword>
<sequence length="406" mass="40994">MAGYLTTLKLRDYRLLWIGSTVSTFGDAMTLVALTWLVLSQSGPTGVGWLVFAFGAPVVIGGLLTGRILARFGVVRTLFTDSLIRAVIVSSVPVAELIGHAPRWLPFVVAVSYGLAKMIPLAGVPTLIPDLVDSESLNAANALETISYGAGSVAGPALAGAMLAFLSPGSVLAVDAASFVVFAICLKLMQRQVEVVSGTSDGIGVMTALRFIVRCAPIRSTTLMFAGCNIGLGTLAVVLPVYAVNTLKVGAAGFGTMTAALAAGELLGAAAAGVWPVRRNLGRAIAGTQLATGLAACGLLLHPQLIATCIVLALVGAFSAPMTIWAQTIRMALVPSDLRGHVFALLRTTMQAGAPAGGVVGGAAISGGIGLATALSAAWLGLPGAVGLVAPSLSDTATAPPAARVT</sequence>
<name>A0A4R8A250_9ACTN</name>
<dbReference type="RefSeq" id="WP_166678145.1">
    <property type="nucleotide sequence ID" value="NZ_SODF01000001.1"/>
</dbReference>
<dbReference type="PANTHER" id="PTHR23513:SF6">
    <property type="entry name" value="MAJOR FACILITATOR SUPERFAMILY ASSOCIATED DOMAIN-CONTAINING PROTEIN"/>
    <property type="match status" value="1"/>
</dbReference>
<dbReference type="CDD" id="cd06173">
    <property type="entry name" value="MFS_MefA_like"/>
    <property type="match status" value="1"/>
</dbReference>
<evidence type="ECO:0000256" key="5">
    <source>
        <dbReference type="ARBA" id="ARBA00022989"/>
    </source>
</evidence>
<reference evidence="8 9" key="1">
    <citation type="submission" date="2019-03" db="EMBL/GenBank/DDBJ databases">
        <title>Genomic Encyclopedia of Type Strains, Phase III (KMG-III): the genomes of soil and plant-associated and newly described type strains.</title>
        <authorList>
            <person name="Whitman W."/>
        </authorList>
    </citation>
    <scope>NUCLEOTIDE SEQUENCE [LARGE SCALE GENOMIC DNA]</scope>
    <source>
        <strain evidence="8 9">VKM Ac-2570</strain>
    </source>
</reference>
<evidence type="ECO:0000256" key="2">
    <source>
        <dbReference type="ARBA" id="ARBA00022448"/>
    </source>
</evidence>
<gene>
    <name evidence="8" type="ORF">EV650_3159</name>
</gene>
<evidence type="ECO:0000313" key="9">
    <source>
        <dbReference type="Proteomes" id="UP000295447"/>
    </source>
</evidence>
<evidence type="ECO:0000256" key="4">
    <source>
        <dbReference type="ARBA" id="ARBA00022692"/>
    </source>
</evidence>
<accession>A0A4R8A250</accession>
<evidence type="ECO:0000256" key="7">
    <source>
        <dbReference type="SAM" id="Phobius"/>
    </source>
</evidence>
<keyword evidence="6 7" id="KW-0472">Membrane</keyword>
<keyword evidence="3" id="KW-1003">Cell membrane</keyword>
<feature type="transmembrane region" description="Helical" evidence="7">
    <location>
        <begin position="249"/>
        <end position="274"/>
    </location>
</feature>
<evidence type="ECO:0000313" key="8">
    <source>
        <dbReference type="EMBL" id="TDW24286.1"/>
    </source>
</evidence>
<feature type="transmembrane region" description="Helical" evidence="7">
    <location>
        <begin position="49"/>
        <end position="70"/>
    </location>
</feature>
<comment type="caution">
    <text evidence="8">The sequence shown here is derived from an EMBL/GenBank/DDBJ whole genome shotgun (WGS) entry which is preliminary data.</text>
</comment>
<dbReference type="Proteomes" id="UP000295447">
    <property type="component" value="Unassembled WGS sequence"/>
</dbReference>
<dbReference type="InterPro" id="IPR036259">
    <property type="entry name" value="MFS_trans_sf"/>
</dbReference>
<feature type="transmembrane region" description="Helical" evidence="7">
    <location>
        <begin position="305"/>
        <end position="326"/>
    </location>
</feature>
<protein>
    <submittedName>
        <fullName evidence="8">Transmembrane secretion effector</fullName>
    </submittedName>
</protein>
<feature type="transmembrane region" description="Helical" evidence="7">
    <location>
        <begin position="15"/>
        <end position="37"/>
    </location>
</feature>
<dbReference type="Gene3D" id="1.20.1250.20">
    <property type="entry name" value="MFS general substrate transporter like domains"/>
    <property type="match status" value="1"/>
</dbReference>
<dbReference type="SUPFAM" id="SSF103473">
    <property type="entry name" value="MFS general substrate transporter"/>
    <property type="match status" value="1"/>
</dbReference>
<keyword evidence="9" id="KW-1185">Reference proteome</keyword>
<feature type="transmembrane region" description="Helical" evidence="7">
    <location>
        <begin position="104"/>
        <end position="124"/>
    </location>
</feature>